<evidence type="ECO:0000313" key="3">
    <source>
        <dbReference type="EMBL" id="MDF1611112.1"/>
    </source>
</evidence>
<feature type="signal peptide" evidence="1">
    <location>
        <begin position="1"/>
        <end position="20"/>
    </location>
</feature>
<proteinExistence type="predicted"/>
<evidence type="ECO:0000256" key="1">
    <source>
        <dbReference type="SAM" id="SignalP"/>
    </source>
</evidence>
<gene>
    <name evidence="3" type="ORF">P0M35_03045</name>
</gene>
<comment type="caution">
    <text evidence="3">The sequence shown here is derived from an EMBL/GenBank/DDBJ whole genome shotgun (WGS) entry which is preliminary data.</text>
</comment>
<dbReference type="RefSeq" id="WP_321534879.1">
    <property type="nucleotide sequence ID" value="NZ_JARGDL010000003.1"/>
</dbReference>
<dbReference type="NCBIfam" id="TIGR04183">
    <property type="entry name" value="Por_Secre_tail"/>
    <property type="match status" value="1"/>
</dbReference>
<feature type="domain" description="Secretion system C-terminal sorting" evidence="2">
    <location>
        <begin position="350"/>
        <end position="426"/>
    </location>
</feature>
<evidence type="ECO:0000259" key="2">
    <source>
        <dbReference type="Pfam" id="PF18962"/>
    </source>
</evidence>
<name>A0AAE3NYK6_9BACT</name>
<sequence>MKAFYKMWFLLITTVTMVYSQDWPLAPEVWSKPVLLDSALNQKWKWYDTPSFTRNFDTIYYTGGNGVYRAVRKIINQNIVWDTLRLNEKINIPGQYAPFSCSISRDGKRLYIAHWTVGKGVDIWKSIWDKDSKDWGAMVNMGDVINTRRGDGYLYEVSEDTVYTISNHIGLATIYYYIFDKQKNEWAIADSFANIFMHPFRRSDKYGLSLTANKKKLYLGQQYVRDDPNLPLDQASKRKQELAVSYWDDNKKEWGTPYYLNINSQGYYPDSIKWPGSIAGGSDMYPWISEDGKVLIFSSDRDVKVDSLGNGDFNPKLYISYLLKDENGEPVGVETDENNNPIDYYLFPNYPNPFNSSTIISYNLPKSEHVTIIIFDLLGKEIAKLIDKEMNAGMHTIVFAPQLYNLASGVYIYRLKTPTQQISKQMVYLK</sequence>
<organism evidence="3 4">
    <name type="scientific">Stygiobacter electus</name>
    <dbReference type="NCBI Taxonomy" id="3032292"/>
    <lineage>
        <taxon>Bacteria</taxon>
        <taxon>Pseudomonadati</taxon>
        <taxon>Ignavibacteriota</taxon>
        <taxon>Ignavibacteria</taxon>
        <taxon>Ignavibacteriales</taxon>
        <taxon>Melioribacteraceae</taxon>
        <taxon>Stygiobacter</taxon>
    </lineage>
</organism>
<feature type="chain" id="PRO_5042070702" evidence="1">
    <location>
        <begin position="21"/>
        <end position="430"/>
    </location>
</feature>
<dbReference type="AlphaFoldDB" id="A0AAE3NYK6"/>
<reference evidence="3" key="1">
    <citation type="submission" date="2023-03" db="EMBL/GenBank/DDBJ databases">
        <title>Stygiobacter electus gen. nov., sp. nov., facultatively anaerobic thermotolerant bacterium of the class Ignavibacteria from a well of Yessentuki mineral water deposit.</title>
        <authorList>
            <person name="Podosokorskaya O.A."/>
            <person name="Elcheninov A.G."/>
            <person name="Petrova N.F."/>
            <person name="Zavarzina D.G."/>
            <person name="Kublanov I.V."/>
            <person name="Merkel A.Y."/>
        </authorList>
    </citation>
    <scope>NUCLEOTIDE SEQUENCE</scope>
    <source>
        <strain evidence="3">09-Me</strain>
    </source>
</reference>
<dbReference type="Proteomes" id="UP001221302">
    <property type="component" value="Unassembled WGS sequence"/>
</dbReference>
<dbReference type="InterPro" id="IPR026444">
    <property type="entry name" value="Secre_tail"/>
</dbReference>
<dbReference type="Gene3D" id="2.60.40.4070">
    <property type="match status" value="1"/>
</dbReference>
<dbReference type="Pfam" id="PF18962">
    <property type="entry name" value="Por_Secre_tail"/>
    <property type="match status" value="1"/>
</dbReference>
<dbReference type="EMBL" id="JARGDL010000003">
    <property type="protein sequence ID" value="MDF1611112.1"/>
    <property type="molecule type" value="Genomic_DNA"/>
</dbReference>
<keyword evidence="1" id="KW-0732">Signal</keyword>
<evidence type="ECO:0000313" key="4">
    <source>
        <dbReference type="Proteomes" id="UP001221302"/>
    </source>
</evidence>
<keyword evidence="4" id="KW-1185">Reference proteome</keyword>
<dbReference type="Pfam" id="PF07676">
    <property type="entry name" value="PD40"/>
    <property type="match status" value="1"/>
</dbReference>
<dbReference type="InterPro" id="IPR011659">
    <property type="entry name" value="WD40"/>
</dbReference>
<accession>A0AAE3NYK6</accession>
<protein>
    <submittedName>
        <fullName evidence="3">T9SS type A sorting domain-containing protein</fullName>
    </submittedName>
</protein>